<name>A0ABY8URC2_TETOB</name>
<evidence type="ECO:0008006" key="5">
    <source>
        <dbReference type="Google" id="ProtNLM"/>
    </source>
</evidence>
<feature type="transmembrane region" description="Helical" evidence="2">
    <location>
        <begin position="437"/>
        <end position="457"/>
    </location>
</feature>
<evidence type="ECO:0000256" key="2">
    <source>
        <dbReference type="SAM" id="Phobius"/>
    </source>
</evidence>
<sequence length="470" mass="51029">MAPASCSIPSITVSVGPGFDAAADPLLGDCFREDLARGLHGQAGETGSNQLSAWHGWCTYWCGDNCYTCTAGAVATAVTAATGSPLICAAMLSFNRPHYLVPSVRSFISYMTAVEPDIPWTLQILDNGSGPGPLANITSELAPLRFLGRIRLVHLEQGVGLSRGFNLLFFDMCAVTGAPYVLSLEDDWQARSSSWPAAVPIMRAAMQLLQREERLLEVWLRDTHIGFRMHLNASWQQQQFQLAGDPDPHSSSSSSSAAGRRSGPLEQQQQQQQEVTLQTLLATCDPKSSWGGYTNGASLKRLDRLQHLGRMPHVDGEADWSAQACADGWHVAYICRDPSSCYEPEKQWYTGLFEHIGKARVSAAQDARHKEATPAITAGGAAETLQDVPHWQVMPVVPVQRRGQRITIGVKWQQQAGLTGQSWAGADRGSFSGVSRVMGVLLLACPVSGAIFAGVYYSRNWVMKVLGLCK</sequence>
<proteinExistence type="predicted"/>
<accession>A0ABY8URC2</accession>
<dbReference type="SUPFAM" id="SSF53448">
    <property type="entry name" value="Nucleotide-diphospho-sugar transferases"/>
    <property type="match status" value="1"/>
</dbReference>
<evidence type="ECO:0000313" key="4">
    <source>
        <dbReference type="Proteomes" id="UP001244341"/>
    </source>
</evidence>
<feature type="region of interest" description="Disordered" evidence="1">
    <location>
        <begin position="240"/>
        <end position="272"/>
    </location>
</feature>
<evidence type="ECO:0000256" key="1">
    <source>
        <dbReference type="SAM" id="MobiDB-lite"/>
    </source>
</evidence>
<dbReference type="Proteomes" id="UP001244341">
    <property type="component" value="Chromosome 17b"/>
</dbReference>
<evidence type="ECO:0000313" key="3">
    <source>
        <dbReference type="EMBL" id="WIA23890.1"/>
    </source>
</evidence>
<keyword evidence="2" id="KW-1133">Transmembrane helix</keyword>
<gene>
    <name evidence="3" type="ORF">OEZ85_013540</name>
</gene>
<keyword evidence="2" id="KW-0472">Membrane</keyword>
<feature type="compositionally biased region" description="Low complexity" evidence="1">
    <location>
        <begin position="250"/>
        <end position="272"/>
    </location>
</feature>
<dbReference type="InterPro" id="IPR029044">
    <property type="entry name" value="Nucleotide-diphossugar_trans"/>
</dbReference>
<dbReference type="EMBL" id="CP126224">
    <property type="protein sequence ID" value="WIA23890.1"/>
    <property type="molecule type" value="Genomic_DNA"/>
</dbReference>
<keyword evidence="2" id="KW-0812">Transmembrane</keyword>
<organism evidence="3 4">
    <name type="scientific">Tetradesmus obliquus</name>
    <name type="common">Green alga</name>
    <name type="synonym">Acutodesmus obliquus</name>
    <dbReference type="NCBI Taxonomy" id="3088"/>
    <lineage>
        <taxon>Eukaryota</taxon>
        <taxon>Viridiplantae</taxon>
        <taxon>Chlorophyta</taxon>
        <taxon>core chlorophytes</taxon>
        <taxon>Chlorophyceae</taxon>
        <taxon>CS clade</taxon>
        <taxon>Sphaeropleales</taxon>
        <taxon>Scenedesmaceae</taxon>
        <taxon>Tetradesmus</taxon>
    </lineage>
</organism>
<protein>
    <recommendedName>
        <fullName evidence="5">Glycosyltransferase 2-like domain-containing protein</fullName>
    </recommendedName>
</protein>
<reference evidence="3 4" key="1">
    <citation type="submission" date="2023-05" db="EMBL/GenBank/DDBJ databases">
        <title>A 100% complete, gapless, phased diploid assembly of the Scenedesmus obliquus UTEX 3031 genome.</title>
        <authorList>
            <person name="Biondi T.C."/>
            <person name="Hanschen E.R."/>
            <person name="Kwon T."/>
            <person name="Eng W."/>
            <person name="Kruse C.P.S."/>
            <person name="Koehler S.I."/>
            <person name="Kunde Y."/>
            <person name="Gleasner C.D."/>
            <person name="You Mak K.T."/>
            <person name="Polle J."/>
            <person name="Hovde B.T."/>
            <person name="Starkenburg S.R."/>
        </authorList>
    </citation>
    <scope>NUCLEOTIDE SEQUENCE [LARGE SCALE GENOMIC DNA]</scope>
    <source>
        <strain evidence="3 4">DOE0152z</strain>
    </source>
</reference>
<keyword evidence="4" id="KW-1185">Reference proteome</keyword>